<proteinExistence type="predicted"/>
<comment type="caution">
    <text evidence="1">The sequence shown here is derived from an EMBL/GenBank/DDBJ whole genome shotgun (WGS) entry which is preliminary data.</text>
</comment>
<dbReference type="AlphaFoldDB" id="A0AAE5LMS2"/>
<dbReference type="Proteomes" id="UP000822184">
    <property type="component" value="Unassembled WGS sequence"/>
</dbReference>
<dbReference type="EMBL" id="JABTDW010000001">
    <property type="protein sequence ID" value="NSB11743.1"/>
    <property type="molecule type" value="Genomic_DNA"/>
</dbReference>
<organism evidence="1 2">
    <name type="scientific">Clostridium beijerinckii</name>
    <name type="common">Clostridium MP</name>
    <dbReference type="NCBI Taxonomy" id="1520"/>
    <lineage>
        <taxon>Bacteria</taxon>
        <taxon>Bacillati</taxon>
        <taxon>Bacillota</taxon>
        <taxon>Clostridia</taxon>
        <taxon>Eubacteriales</taxon>
        <taxon>Clostridiaceae</taxon>
        <taxon>Clostridium</taxon>
    </lineage>
</organism>
<evidence type="ECO:0000313" key="1">
    <source>
        <dbReference type="EMBL" id="NSB11743.1"/>
    </source>
</evidence>
<protein>
    <submittedName>
        <fullName evidence="1">Uncharacterized protein</fullName>
    </submittedName>
</protein>
<sequence length="30" mass="3225">MPKSAPQVKCTVLSKGKIVNSVNVLGRNKK</sequence>
<accession>A0AAE5LMS2</accession>
<evidence type="ECO:0000313" key="2">
    <source>
        <dbReference type="Proteomes" id="UP000822184"/>
    </source>
</evidence>
<gene>
    <name evidence="1" type="ORF">BCD95_000002</name>
</gene>
<name>A0AAE5LMS2_CLOBE</name>
<reference evidence="1" key="1">
    <citation type="submission" date="2020-06" db="EMBL/GenBank/DDBJ databases">
        <title>Genomic insights into acetone-butanol-ethanol (ABE) fermentation by sequencing solventogenic clostridia strains.</title>
        <authorList>
            <person name="Brown S."/>
        </authorList>
    </citation>
    <scope>NUCLEOTIDE SEQUENCE</scope>
    <source>
        <strain evidence="1">DJ123</strain>
    </source>
</reference>